<feature type="repeat" description="TPR" evidence="1">
    <location>
        <begin position="135"/>
        <end position="168"/>
    </location>
</feature>
<reference evidence="2" key="1">
    <citation type="journal article" date="2014" name="Int. J. Syst. Evol. Microbiol.">
        <title>Complete genome sequence of Corynebacterium casei LMG S-19264T (=DSM 44701T), isolated from a smear-ripened cheese.</title>
        <authorList>
            <consortium name="US DOE Joint Genome Institute (JGI-PGF)"/>
            <person name="Walter F."/>
            <person name="Albersmeier A."/>
            <person name="Kalinowski J."/>
            <person name="Ruckert C."/>
        </authorList>
    </citation>
    <scope>NUCLEOTIDE SEQUENCE</scope>
    <source>
        <strain evidence="2">CGMCC 1.12726</strain>
    </source>
</reference>
<dbReference type="SUPFAM" id="SSF52540">
    <property type="entry name" value="P-loop containing nucleoside triphosphate hydrolases"/>
    <property type="match status" value="1"/>
</dbReference>
<dbReference type="Proteomes" id="UP000632858">
    <property type="component" value="Unassembled WGS sequence"/>
</dbReference>
<gene>
    <name evidence="2" type="ORF">GCM10010960_12000</name>
</gene>
<feature type="repeat" description="TPR" evidence="1">
    <location>
        <begin position="101"/>
        <end position="134"/>
    </location>
</feature>
<dbReference type="Gene3D" id="3.40.50.300">
    <property type="entry name" value="P-loop containing nucleotide triphosphate hydrolases"/>
    <property type="match status" value="1"/>
</dbReference>
<dbReference type="Gene3D" id="1.25.40.10">
    <property type="entry name" value="Tetratricopeptide repeat domain"/>
    <property type="match status" value="1"/>
</dbReference>
<organism evidence="2 3">
    <name type="scientific">Arenimonas maotaiensis</name>
    <dbReference type="NCBI Taxonomy" id="1446479"/>
    <lineage>
        <taxon>Bacteria</taxon>
        <taxon>Pseudomonadati</taxon>
        <taxon>Pseudomonadota</taxon>
        <taxon>Gammaproteobacteria</taxon>
        <taxon>Lysobacterales</taxon>
        <taxon>Lysobacteraceae</taxon>
        <taxon>Arenimonas</taxon>
    </lineage>
</organism>
<dbReference type="InterPro" id="IPR027417">
    <property type="entry name" value="P-loop_NTPase"/>
</dbReference>
<proteinExistence type="predicted"/>
<dbReference type="EMBL" id="BMFO01000002">
    <property type="protein sequence ID" value="GGF91645.1"/>
    <property type="molecule type" value="Genomic_DNA"/>
</dbReference>
<dbReference type="InterPro" id="IPR011990">
    <property type="entry name" value="TPR-like_helical_dom_sf"/>
</dbReference>
<sequence>MTDDTVLQTARAMLAAGDYDGATALACSEARRGDRHLGDWLREHLVGERLNAQAAGLMRALPKSGSVDDLIDQAALAQLAGDSRSAMAIARKALALQPDNAFALNHLGRALFNAGAAGEARSAFERAVAVAPGYSQAWHNLGHVLRAGRDFKAAEAAYRKAVAIAPDYQSALLNLALLQMGQGDNMSAVGTLRTLLDVNPSHAEGLLNLGICHHILREFDEAKAAFERSIAADPSQPRSLRHMGSLLRELQETHAAVDYYRKALTLAPQDADLRAELISTLELLSDLYAAEEAVREGLASTPSDSGILFESAKLHRRRGDHEGAWRILSAIDPARMNPRLVQSYHYECGTVADRTGRYDEAFKAYAKGNELSLTSIRARNTDQSALPAQMDRVQAWLAKGAPCAASGEDEDLGDDLCFLIGFPRSGTTLLDVMLDGHRQVLSIEEKPTMERVAFALDRLPGHYPDALSTLDRTGRERLRALYRSQIDGLRTPEHALVIDKMPIRTIHAPFIHRLFPNARFLFAERHPCDVVLSNFMQHYAVNEAMIHFTRMPSAVETYDRVMRLWQLAEGALPGLRVHRVRYESLVGDPDGVLRETCAFLGLPWQEGMSQHRDTVGQRKQIKTNSYHQVAEPLYQRSKYRWLNYRVQFEPYMATLQPHIDRMGY</sequence>
<dbReference type="PANTHER" id="PTHR12558:SF13">
    <property type="entry name" value="CELL DIVISION CYCLE PROTEIN 27 HOMOLOG"/>
    <property type="match status" value="1"/>
</dbReference>
<dbReference type="SUPFAM" id="SSF48452">
    <property type="entry name" value="TPR-like"/>
    <property type="match status" value="2"/>
</dbReference>
<evidence type="ECO:0000256" key="1">
    <source>
        <dbReference type="PROSITE-ProRule" id="PRU00339"/>
    </source>
</evidence>
<dbReference type="SMART" id="SM00028">
    <property type="entry name" value="TPR"/>
    <property type="match status" value="7"/>
</dbReference>
<name>A0A917CLF2_9GAMM</name>
<keyword evidence="1" id="KW-0802">TPR repeat</keyword>
<dbReference type="InterPro" id="IPR019734">
    <property type="entry name" value="TPR_rpt"/>
</dbReference>
<evidence type="ECO:0000313" key="2">
    <source>
        <dbReference type="EMBL" id="GGF91645.1"/>
    </source>
</evidence>
<dbReference type="PANTHER" id="PTHR12558">
    <property type="entry name" value="CELL DIVISION CYCLE 16,23,27"/>
    <property type="match status" value="1"/>
</dbReference>
<evidence type="ECO:0008006" key="4">
    <source>
        <dbReference type="Google" id="ProtNLM"/>
    </source>
</evidence>
<feature type="repeat" description="TPR" evidence="1">
    <location>
        <begin position="203"/>
        <end position="236"/>
    </location>
</feature>
<protein>
    <recommendedName>
        <fullName evidence="4">Sulfotransferase family protein</fullName>
    </recommendedName>
</protein>
<feature type="repeat" description="TPR" evidence="1">
    <location>
        <begin position="237"/>
        <end position="270"/>
    </location>
</feature>
<accession>A0A917CLF2</accession>
<dbReference type="Pfam" id="PF13432">
    <property type="entry name" value="TPR_16"/>
    <property type="match status" value="2"/>
</dbReference>
<dbReference type="RefSeq" id="WP_188448829.1">
    <property type="nucleotide sequence ID" value="NZ_BMFO01000002.1"/>
</dbReference>
<evidence type="ECO:0000313" key="3">
    <source>
        <dbReference type="Proteomes" id="UP000632858"/>
    </source>
</evidence>
<reference evidence="2" key="2">
    <citation type="submission" date="2020-09" db="EMBL/GenBank/DDBJ databases">
        <authorList>
            <person name="Sun Q."/>
            <person name="Zhou Y."/>
        </authorList>
    </citation>
    <scope>NUCLEOTIDE SEQUENCE</scope>
    <source>
        <strain evidence="2">CGMCC 1.12726</strain>
    </source>
</reference>
<keyword evidence="3" id="KW-1185">Reference proteome</keyword>
<dbReference type="AlphaFoldDB" id="A0A917CLF2"/>
<dbReference type="Pfam" id="PF13469">
    <property type="entry name" value="Sulfotransfer_3"/>
    <property type="match status" value="1"/>
</dbReference>
<dbReference type="Pfam" id="PF13181">
    <property type="entry name" value="TPR_8"/>
    <property type="match status" value="2"/>
</dbReference>
<dbReference type="PROSITE" id="PS50005">
    <property type="entry name" value="TPR"/>
    <property type="match status" value="4"/>
</dbReference>
<comment type="caution">
    <text evidence="2">The sequence shown here is derived from an EMBL/GenBank/DDBJ whole genome shotgun (WGS) entry which is preliminary data.</text>
</comment>